<keyword evidence="5" id="KW-0687">Ribonucleoprotein</keyword>
<evidence type="ECO:0000313" key="8">
    <source>
        <dbReference type="EMBL" id="HIH21237.1"/>
    </source>
</evidence>
<keyword evidence="3" id="KW-0694">RNA-binding</keyword>
<comment type="similarity">
    <text evidence="1">Belongs to the universal ribosomal protein uL4 family.</text>
</comment>
<dbReference type="Proteomes" id="UP000590964">
    <property type="component" value="Unassembled WGS sequence"/>
</dbReference>
<keyword evidence="4 8" id="KW-0689">Ribosomal protein</keyword>
<dbReference type="GO" id="GO:0003735">
    <property type="term" value="F:structural constituent of ribosome"/>
    <property type="evidence" value="ECO:0007669"/>
    <property type="project" value="InterPro"/>
</dbReference>
<reference evidence="9" key="1">
    <citation type="journal article" date="2020" name="bioRxiv">
        <title>A rank-normalized archaeal taxonomy based on genome phylogeny resolves widespread incomplete and uneven classifications.</title>
        <authorList>
            <person name="Rinke C."/>
            <person name="Chuvochina M."/>
            <person name="Mussig A.J."/>
            <person name="Chaumeil P.-A."/>
            <person name="Waite D.W."/>
            <person name="Whitman W.B."/>
            <person name="Parks D.H."/>
            <person name="Hugenholtz P."/>
        </authorList>
    </citation>
    <scope>NUCLEOTIDE SEQUENCE [LARGE SCALE GENOMIC DNA]</scope>
</reference>
<evidence type="ECO:0000256" key="7">
    <source>
        <dbReference type="NCBIfam" id="TIGR03672"/>
    </source>
</evidence>
<dbReference type="InterPro" id="IPR013000">
    <property type="entry name" value="Ribosomal_uL4_euk/arc_CS"/>
</dbReference>
<dbReference type="GO" id="GO:0006412">
    <property type="term" value="P:translation"/>
    <property type="evidence" value="ECO:0007669"/>
    <property type="project" value="InterPro"/>
</dbReference>
<proteinExistence type="inferred from homology"/>
<evidence type="ECO:0000313" key="9">
    <source>
        <dbReference type="Proteomes" id="UP000590964"/>
    </source>
</evidence>
<dbReference type="PROSITE" id="PS00939">
    <property type="entry name" value="RIBOSOMAL_L1E"/>
    <property type="match status" value="1"/>
</dbReference>
<evidence type="ECO:0000256" key="2">
    <source>
        <dbReference type="ARBA" id="ARBA00022730"/>
    </source>
</evidence>
<dbReference type="InterPro" id="IPR002136">
    <property type="entry name" value="Ribosomal_uL4"/>
</dbReference>
<dbReference type="EMBL" id="DUFW01000019">
    <property type="protein sequence ID" value="HIH21237.1"/>
    <property type="molecule type" value="Genomic_DNA"/>
</dbReference>
<organism evidence="8 9">
    <name type="scientific">Candidatus Iainarchaeum sp</name>
    <dbReference type="NCBI Taxonomy" id="3101447"/>
    <lineage>
        <taxon>Archaea</taxon>
        <taxon>Candidatus Iainarchaeota</taxon>
        <taxon>Candidatus Iainarchaeia</taxon>
        <taxon>Candidatus Iainarchaeales</taxon>
        <taxon>Candidatus Iainarchaeaceae</taxon>
        <taxon>Candidatus Iainarchaeum</taxon>
    </lineage>
</organism>
<dbReference type="GO" id="GO:0019843">
    <property type="term" value="F:rRNA binding"/>
    <property type="evidence" value="ECO:0007669"/>
    <property type="project" value="UniProtKB-KW"/>
</dbReference>
<dbReference type="AlphaFoldDB" id="A0A7J4JZD3"/>
<protein>
    <recommendedName>
        <fullName evidence="6 7">50S ribosomal protein L4</fullName>
    </recommendedName>
</protein>
<comment type="caution">
    <text evidence="8">The sequence shown here is derived from an EMBL/GenBank/DDBJ whole genome shotgun (WGS) entry which is preliminary data.</text>
</comment>
<dbReference type="SUPFAM" id="SSF52166">
    <property type="entry name" value="Ribosomal protein L4"/>
    <property type="match status" value="1"/>
</dbReference>
<name>A0A7J4JZD3_9ARCH</name>
<evidence type="ECO:0000256" key="3">
    <source>
        <dbReference type="ARBA" id="ARBA00022884"/>
    </source>
</evidence>
<evidence type="ECO:0000256" key="1">
    <source>
        <dbReference type="ARBA" id="ARBA00010528"/>
    </source>
</evidence>
<keyword evidence="2" id="KW-0699">rRNA-binding</keyword>
<dbReference type="InterPro" id="IPR023574">
    <property type="entry name" value="Ribosomal_uL4_dom_sf"/>
</dbReference>
<gene>
    <name evidence="8" type="ORF">HA222_01055</name>
</gene>
<accession>A0A7J4JZD3</accession>
<dbReference type="Pfam" id="PF00573">
    <property type="entry name" value="Ribosomal_L4"/>
    <property type="match status" value="1"/>
</dbReference>
<dbReference type="PANTHER" id="PTHR19431">
    <property type="entry name" value="60S RIBOSOMAL PROTEIN L4"/>
    <property type="match status" value="1"/>
</dbReference>
<dbReference type="GO" id="GO:1990904">
    <property type="term" value="C:ribonucleoprotein complex"/>
    <property type="evidence" value="ECO:0007669"/>
    <property type="project" value="UniProtKB-KW"/>
</dbReference>
<evidence type="ECO:0000256" key="5">
    <source>
        <dbReference type="ARBA" id="ARBA00023274"/>
    </source>
</evidence>
<dbReference type="GO" id="GO:0005840">
    <property type="term" value="C:ribosome"/>
    <property type="evidence" value="ECO:0007669"/>
    <property type="project" value="UniProtKB-KW"/>
</dbReference>
<dbReference type="InterPro" id="IPR019970">
    <property type="entry name" value="Ribosomall_uL4-arc"/>
</dbReference>
<dbReference type="InterPro" id="IPR045240">
    <property type="entry name" value="Ribosomal_uL4_euk/arch"/>
</dbReference>
<dbReference type="NCBIfam" id="TIGR03672">
    <property type="entry name" value="rpl4p_arch"/>
    <property type="match status" value="1"/>
</dbReference>
<dbReference type="Gene3D" id="3.40.1370.10">
    <property type="match status" value="1"/>
</dbReference>
<evidence type="ECO:0000256" key="4">
    <source>
        <dbReference type="ARBA" id="ARBA00022980"/>
    </source>
</evidence>
<sequence length="267" mass="29961">MKASVYSIEGQALRQIELPPAFSEEIDFNLIKRAVLAIRSAKRKSYGANPRAGRNNTAIYVGARHYPTPMRTINTGRARKPRLQNRRYLLYGRVAGIAGVVSGPKAHPAKAEKQLREKINKKEKRKATRSALAATAVKELVKKRGHYFDEAKTKELPIIVEEKFESLKKAKEVAKAFENLGIMQDIERAREKRQKRAGKGKRRGRRYKKRKSILVIVSKPKVPVIKAVRNFEGVDVVPAKLVNAELLAPGARAGRLSIITEPALKEL</sequence>
<evidence type="ECO:0000256" key="6">
    <source>
        <dbReference type="ARBA" id="ARBA00035462"/>
    </source>
</evidence>